<reference evidence="2" key="2">
    <citation type="submission" date="2021-04" db="EMBL/GenBank/DDBJ databases">
        <authorList>
            <person name="Gilroy R."/>
        </authorList>
    </citation>
    <scope>NUCLEOTIDE SEQUENCE</scope>
    <source>
        <strain evidence="2">ChiGjej1B1-98</strain>
    </source>
</reference>
<accession>A0A9D2CAQ0</accession>
<comment type="caution">
    <text evidence="2">The sequence shown here is derived from an EMBL/GenBank/DDBJ whole genome shotgun (WGS) entry which is preliminary data.</text>
</comment>
<dbReference type="InterPro" id="IPR005097">
    <property type="entry name" value="Sacchrp_dh_NADP-bd"/>
</dbReference>
<evidence type="ECO:0000313" key="2">
    <source>
        <dbReference type="EMBL" id="HIY67532.1"/>
    </source>
</evidence>
<dbReference type="Proteomes" id="UP000824005">
    <property type="component" value="Unassembled WGS sequence"/>
</dbReference>
<organism evidence="2 3">
    <name type="scientific">Candidatus Agrococcus pullicola</name>
    <dbReference type="NCBI Taxonomy" id="2838429"/>
    <lineage>
        <taxon>Bacteria</taxon>
        <taxon>Bacillati</taxon>
        <taxon>Actinomycetota</taxon>
        <taxon>Actinomycetes</taxon>
        <taxon>Micrococcales</taxon>
        <taxon>Microbacteriaceae</taxon>
        <taxon>Agrococcus</taxon>
    </lineage>
</organism>
<evidence type="ECO:0000259" key="1">
    <source>
        <dbReference type="Pfam" id="PF03435"/>
    </source>
</evidence>
<dbReference type="Gene3D" id="3.40.50.720">
    <property type="entry name" value="NAD(P)-binding Rossmann-like Domain"/>
    <property type="match status" value="1"/>
</dbReference>
<dbReference type="Pfam" id="PF03435">
    <property type="entry name" value="Sacchrp_dh_NADP"/>
    <property type="match status" value="1"/>
</dbReference>
<feature type="domain" description="Saccharopine dehydrogenase NADP binding" evidence="1">
    <location>
        <begin position="4"/>
        <end position="104"/>
    </location>
</feature>
<proteinExistence type="predicted"/>
<dbReference type="EMBL" id="DXDC01000452">
    <property type="protein sequence ID" value="HIY67532.1"/>
    <property type="molecule type" value="Genomic_DNA"/>
</dbReference>
<protein>
    <submittedName>
        <fullName evidence="2">Saccharopine dehydrogenase NADP-binding domain-containing protein</fullName>
    </submittedName>
</protein>
<dbReference type="InterPro" id="IPR036291">
    <property type="entry name" value="NAD(P)-bd_dom_sf"/>
</dbReference>
<dbReference type="SUPFAM" id="SSF51735">
    <property type="entry name" value="NAD(P)-binding Rossmann-fold domains"/>
    <property type="match status" value="1"/>
</dbReference>
<name>A0A9D2CAQ0_9MICO</name>
<dbReference type="PANTHER" id="PTHR43781:SF1">
    <property type="entry name" value="SACCHAROPINE DEHYDROGENASE"/>
    <property type="match status" value="1"/>
</dbReference>
<gene>
    <name evidence="2" type="ORF">H9830_14805</name>
</gene>
<dbReference type="AlphaFoldDB" id="A0A9D2CAQ0"/>
<evidence type="ECO:0000313" key="3">
    <source>
        <dbReference type="Proteomes" id="UP000824005"/>
    </source>
</evidence>
<dbReference type="PANTHER" id="PTHR43781">
    <property type="entry name" value="SACCHAROPINE DEHYDROGENASE"/>
    <property type="match status" value="1"/>
</dbReference>
<reference evidence="2" key="1">
    <citation type="journal article" date="2021" name="PeerJ">
        <title>Extensive microbial diversity within the chicken gut microbiome revealed by metagenomics and culture.</title>
        <authorList>
            <person name="Gilroy R."/>
            <person name="Ravi A."/>
            <person name="Getino M."/>
            <person name="Pursley I."/>
            <person name="Horton D.L."/>
            <person name="Alikhan N.F."/>
            <person name="Baker D."/>
            <person name="Gharbi K."/>
            <person name="Hall N."/>
            <person name="Watson M."/>
            <person name="Adriaenssens E.M."/>
            <person name="Foster-Nyarko E."/>
            <person name="Jarju S."/>
            <person name="Secka A."/>
            <person name="Antonio M."/>
            <person name="Oren A."/>
            <person name="Chaudhuri R.R."/>
            <person name="La Ragione R."/>
            <person name="Hildebrand F."/>
            <person name="Pallen M.J."/>
        </authorList>
    </citation>
    <scope>NUCLEOTIDE SEQUENCE</scope>
    <source>
        <strain evidence="2">ChiGjej1B1-98</strain>
    </source>
</reference>
<sequence>MSSILVYGAYGHTGRFVVEEIVRRKLRPILAGRNRRRLEELEARYRGTEVAVAAVDEADALLGAVERAAVVINCAGPFLDTGVTLSAAALNGGAHYLDISAEQAAVQQVYATNIDALPPDASLAVIPAMAFYGGLPDLMATAAVADLGAVDAIDVYIGLDRWWPTAGTRRTGERNTVTRLVVQGGSLVPVPETLEERDWTFSSPLGRQRVVGVPFSETVTIAQHLPAASVRTYLTRSAFDDVRDPVTPEPEATDASGRSSQRFVVEVVATTGSFARRITVAGRDIYAVTAPLVVEAAERLLDGRTDIRGVAAPGEVFDARDFLTSIGPDRLSITFAS</sequence>